<evidence type="ECO:0000313" key="3">
    <source>
        <dbReference type="Proteomes" id="UP000186922"/>
    </source>
</evidence>
<feature type="region of interest" description="Disordered" evidence="1">
    <location>
        <begin position="98"/>
        <end position="143"/>
    </location>
</feature>
<dbReference type="EMBL" id="BDGG01000009">
    <property type="protein sequence ID" value="GAV03284.1"/>
    <property type="molecule type" value="Genomic_DNA"/>
</dbReference>
<protein>
    <submittedName>
        <fullName evidence="2">Uncharacterized protein</fullName>
    </submittedName>
</protein>
<gene>
    <name evidence="2" type="primary">RvY_13731</name>
    <name evidence="2" type="synonym">RvY_13731.2</name>
    <name evidence="2" type="ORF">RvY_13731-2</name>
</gene>
<feature type="compositionally biased region" description="Acidic residues" evidence="1">
    <location>
        <begin position="120"/>
        <end position="142"/>
    </location>
</feature>
<comment type="caution">
    <text evidence="2">The sequence shown here is derived from an EMBL/GenBank/DDBJ whole genome shotgun (WGS) entry which is preliminary data.</text>
</comment>
<evidence type="ECO:0000256" key="1">
    <source>
        <dbReference type="SAM" id="MobiDB-lite"/>
    </source>
</evidence>
<sequence>MELSIDCTQPPPISVWELEESTHDSQSEGWQSAVDIHDDDFQRIISTQDDADKTQTKISPTQDQVVKCAVLRVARIEPELYIDPFTVVSKNDAYESEVRTEKNDANNWSSQSGQIPSELDGQEEQGWWEEDEASQGSEEAEPTDLNFSLKYRHELDSGDRTSLSLPLDEYENLCDKLYDENRSYQRYDPAYEGFTSFQSFRAPLLDSTRFSGAGGRPQLSRSNSFRSGADVLNGSFRIVKKNREPDTSKKAEFLENASHGTIFPIKKVPRKMPPSPKEKSPPRKTKRFNFSDNLFASIDPELTKLMSSGKGTKGKAVVRRRKVKPTTVPSYLKKSSIVVEDFDDGYSRD</sequence>
<organism evidence="2 3">
    <name type="scientific">Ramazzottius varieornatus</name>
    <name type="common">Water bear</name>
    <name type="synonym">Tardigrade</name>
    <dbReference type="NCBI Taxonomy" id="947166"/>
    <lineage>
        <taxon>Eukaryota</taxon>
        <taxon>Metazoa</taxon>
        <taxon>Ecdysozoa</taxon>
        <taxon>Tardigrada</taxon>
        <taxon>Eutardigrada</taxon>
        <taxon>Parachela</taxon>
        <taxon>Hypsibioidea</taxon>
        <taxon>Ramazzottiidae</taxon>
        <taxon>Ramazzottius</taxon>
    </lineage>
</organism>
<accession>A0A1D1VWB7</accession>
<keyword evidence="3" id="KW-1185">Reference proteome</keyword>
<feature type="compositionally biased region" description="Polar residues" evidence="1">
    <location>
        <begin position="105"/>
        <end position="115"/>
    </location>
</feature>
<name>A0A1D1VWB7_RAMVA</name>
<proteinExistence type="predicted"/>
<dbReference type="Proteomes" id="UP000186922">
    <property type="component" value="Unassembled WGS sequence"/>
</dbReference>
<reference evidence="2 3" key="1">
    <citation type="journal article" date="2016" name="Nat. Commun.">
        <title>Extremotolerant tardigrade genome and improved radiotolerance of human cultured cells by tardigrade-unique protein.</title>
        <authorList>
            <person name="Hashimoto T."/>
            <person name="Horikawa D.D."/>
            <person name="Saito Y."/>
            <person name="Kuwahara H."/>
            <person name="Kozuka-Hata H."/>
            <person name="Shin-I T."/>
            <person name="Minakuchi Y."/>
            <person name="Ohishi K."/>
            <person name="Motoyama A."/>
            <person name="Aizu T."/>
            <person name="Enomoto A."/>
            <person name="Kondo K."/>
            <person name="Tanaka S."/>
            <person name="Hara Y."/>
            <person name="Koshikawa S."/>
            <person name="Sagara H."/>
            <person name="Miura T."/>
            <person name="Yokobori S."/>
            <person name="Miyagawa K."/>
            <person name="Suzuki Y."/>
            <person name="Kubo T."/>
            <person name="Oyama M."/>
            <person name="Kohara Y."/>
            <person name="Fujiyama A."/>
            <person name="Arakawa K."/>
            <person name="Katayama T."/>
            <person name="Toyoda A."/>
            <person name="Kunieda T."/>
        </authorList>
    </citation>
    <scope>NUCLEOTIDE SEQUENCE [LARGE SCALE GENOMIC DNA]</scope>
    <source>
        <strain evidence="2 3">YOKOZUNA-1</strain>
    </source>
</reference>
<feature type="region of interest" description="Disordered" evidence="1">
    <location>
        <begin position="266"/>
        <end position="287"/>
    </location>
</feature>
<evidence type="ECO:0000313" key="2">
    <source>
        <dbReference type="EMBL" id="GAV03284.1"/>
    </source>
</evidence>
<dbReference type="AlphaFoldDB" id="A0A1D1VWB7"/>